<organism evidence="2 3">
    <name type="scientific">Fusarium oxysporum f. sp. raphani</name>
    <dbReference type="NCBI Taxonomy" id="96318"/>
    <lineage>
        <taxon>Eukaryota</taxon>
        <taxon>Fungi</taxon>
        <taxon>Dikarya</taxon>
        <taxon>Ascomycota</taxon>
        <taxon>Pezizomycotina</taxon>
        <taxon>Sordariomycetes</taxon>
        <taxon>Hypocreomycetidae</taxon>
        <taxon>Hypocreales</taxon>
        <taxon>Nectriaceae</taxon>
        <taxon>Fusarium</taxon>
        <taxon>Fusarium oxysporum species complex</taxon>
    </lineage>
</organism>
<feature type="region of interest" description="Disordered" evidence="1">
    <location>
        <begin position="494"/>
        <end position="547"/>
    </location>
</feature>
<dbReference type="Proteomes" id="UP000693942">
    <property type="component" value="Unassembled WGS sequence"/>
</dbReference>
<dbReference type="EMBL" id="JAELUR010000011">
    <property type="protein sequence ID" value="KAG7425583.1"/>
    <property type="molecule type" value="Genomic_DNA"/>
</dbReference>
<protein>
    <submittedName>
        <fullName evidence="2">Uncharacterized protein</fullName>
    </submittedName>
</protein>
<proteinExistence type="predicted"/>
<evidence type="ECO:0000313" key="2">
    <source>
        <dbReference type="EMBL" id="KAG7425583.1"/>
    </source>
</evidence>
<dbReference type="AlphaFoldDB" id="A0A8J5U9M2"/>
<evidence type="ECO:0000313" key="3">
    <source>
        <dbReference type="Proteomes" id="UP000693942"/>
    </source>
</evidence>
<name>A0A8J5U9M2_FUSOX</name>
<sequence length="547" mass="62627">MDHEDLIKRLRKDMHNLKPQSEFRKEIYACMGDKAITDKPEKIRDILNSHGYGEVSLDDFNKIFRFRAPDEVIKPLPADPPATKPADDKELYVFSLAEFAAIYTVKSKLPPCRELAVKAVSPDERNEIEFIGDKKKVFTPKLELDPLTQEEWITWSDGPAAFKVEFYSEFDPVAKRIARRFRGWVTKEGEKPIKFDGVDVVPNKDRGPSIWNQYGIQCITGGIMLFALGTYIFKMVQEAAEKKKDAARAQEALEIQKATQAQFSAHIAESRAMAEAAAAESFLESTSASRRGALMEDIDGEFRKAFEDFKQTVDVSRKDGNLEFDFKHQDKDLRETLDTIVKQRISTFVTGNPQMPGGQSLQALVDLGLYKLEDKQARDERITAEATSRLTSSMLNEYGSYKDVLDSNIERMRAEFNFEMLNGGIAKLEGEIPILENSVAKLNKKINDLQQDLIDAKQSYIDWYPHHGDPTIPDYEKKWEAERKKLEESIADHILEHDAKNNERVDAEAKKKDLLDKRDKADHDRKEAEKKKKEREAHFKDHMKLAS</sequence>
<comment type="caution">
    <text evidence="2">The sequence shown here is derived from an EMBL/GenBank/DDBJ whole genome shotgun (WGS) entry which is preliminary data.</text>
</comment>
<reference evidence="2" key="1">
    <citation type="submission" date="2021-04" db="EMBL/GenBank/DDBJ databases">
        <title>First draft genome resource for Brassicaceae pathogens Fusarium oxysporum f. sp. raphani and Fusarium oxysporum f. sp. rapae.</title>
        <authorList>
            <person name="Asai S."/>
        </authorList>
    </citation>
    <scope>NUCLEOTIDE SEQUENCE</scope>
    <source>
        <strain evidence="2">Tf1262</strain>
    </source>
</reference>
<accession>A0A8J5U9M2</accession>
<evidence type="ECO:0000256" key="1">
    <source>
        <dbReference type="SAM" id="MobiDB-lite"/>
    </source>
</evidence>
<gene>
    <name evidence="2" type="ORF">Forpi1262_v013024</name>
</gene>